<name>A0A5B7CPB1_PORTR</name>
<dbReference type="Proteomes" id="UP000324222">
    <property type="component" value="Unassembled WGS sequence"/>
</dbReference>
<accession>A0A5B7CPB1</accession>
<keyword evidence="3" id="KW-1185">Reference proteome</keyword>
<reference evidence="2 3" key="1">
    <citation type="submission" date="2019-05" db="EMBL/GenBank/DDBJ databases">
        <title>Another draft genome of Portunus trituberculatus and its Hox gene families provides insights of decapod evolution.</title>
        <authorList>
            <person name="Jeong J.-H."/>
            <person name="Song I."/>
            <person name="Kim S."/>
            <person name="Choi T."/>
            <person name="Kim D."/>
            <person name="Ryu S."/>
            <person name="Kim W."/>
        </authorList>
    </citation>
    <scope>NUCLEOTIDE SEQUENCE [LARGE SCALE GENOMIC DNA]</scope>
    <source>
        <tissue evidence="2">Muscle</tissue>
    </source>
</reference>
<evidence type="ECO:0000313" key="2">
    <source>
        <dbReference type="EMBL" id="MPC10226.1"/>
    </source>
</evidence>
<evidence type="ECO:0000313" key="3">
    <source>
        <dbReference type="Proteomes" id="UP000324222"/>
    </source>
</evidence>
<sequence length="144" mass="16233">MKEENEQGAREKRKGGVRAAKSSGSSPCRRTVALHVYRLRTASHQVFVILSVQVKVHREEREEGSKLSGVLEGGKVVSVPVTCVACTGFVTKKGEEEELRWLVFYCAFSGRGMEEVGAWHRVMSKRNVLRIKLLRRCIAFQTLK</sequence>
<comment type="caution">
    <text evidence="2">The sequence shown here is derived from an EMBL/GenBank/DDBJ whole genome shotgun (WGS) entry which is preliminary data.</text>
</comment>
<proteinExistence type="predicted"/>
<feature type="region of interest" description="Disordered" evidence="1">
    <location>
        <begin position="1"/>
        <end position="25"/>
    </location>
</feature>
<feature type="compositionally biased region" description="Basic and acidic residues" evidence="1">
    <location>
        <begin position="1"/>
        <end position="10"/>
    </location>
</feature>
<protein>
    <submittedName>
        <fullName evidence="2">Uncharacterized protein</fullName>
    </submittedName>
</protein>
<evidence type="ECO:0000256" key="1">
    <source>
        <dbReference type="SAM" id="MobiDB-lite"/>
    </source>
</evidence>
<dbReference type="EMBL" id="VSRR010000107">
    <property type="protein sequence ID" value="MPC10226.1"/>
    <property type="molecule type" value="Genomic_DNA"/>
</dbReference>
<gene>
    <name evidence="2" type="ORF">E2C01_002858</name>
</gene>
<organism evidence="2 3">
    <name type="scientific">Portunus trituberculatus</name>
    <name type="common">Swimming crab</name>
    <name type="synonym">Neptunus trituberculatus</name>
    <dbReference type="NCBI Taxonomy" id="210409"/>
    <lineage>
        <taxon>Eukaryota</taxon>
        <taxon>Metazoa</taxon>
        <taxon>Ecdysozoa</taxon>
        <taxon>Arthropoda</taxon>
        <taxon>Crustacea</taxon>
        <taxon>Multicrustacea</taxon>
        <taxon>Malacostraca</taxon>
        <taxon>Eumalacostraca</taxon>
        <taxon>Eucarida</taxon>
        <taxon>Decapoda</taxon>
        <taxon>Pleocyemata</taxon>
        <taxon>Brachyura</taxon>
        <taxon>Eubrachyura</taxon>
        <taxon>Portunoidea</taxon>
        <taxon>Portunidae</taxon>
        <taxon>Portuninae</taxon>
        <taxon>Portunus</taxon>
    </lineage>
</organism>
<dbReference type="AlphaFoldDB" id="A0A5B7CPB1"/>